<dbReference type="InterPro" id="IPR036397">
    <property type="entry name" value="RNaseH_sf"/>
</dbReference>
<keyword evidence="2 13" id="KW-0963">Cytoplasm</keyword>
<dbReference type="CDD" id="cd16962">
    <property type="entry name" value="RuvC"/>
    <property type="match status" value="1"/>
</dbReference>
<keyword evidence="10 13" id="KW-0233">DNA recombination</keyword>
<dbReference type="InterPro" id="IPR012337">
    <property type="entry name" value="RNaseH-like_sf"/>
</dbReference>
<feature type="active site" evidence="13">
    <location>
        <position position="7"/>
    </location>
</feature>
<evidence type="ECO:0000256" key="9">
    <source>
        <dbReference type="ARBA" id="ARBA00023125"/>
    </source>
</evidence>
<keyword evidence="9 13" id="KW-0238">DNA-binding</keyword>
<keyword evidence="11 13" id="KW-0234">DNA repair</keyword>
<evidence type="ECO:0000313" key="15">
    <source>
        <dbReference type="EMBL" id="MBC8540960.1"/>
    </source>
</evidence>
<dbReference type="RefSeq" id="WP_249312755.1">
    <property type="nucleotide sequence ID" value="NZ_JACRSU010000003.1"/>
</dbReference>
<dbReference type="EC" id="3.1.21.10" evidence="13 14"/>
<comment type="subunit">
    <text evidence="13">Homodimer which binds Holliday junction (HJ) DNA. The HJ becomes 2-fold symmetrical on binding to RuvC with unstacked arms; it has a different conformation from HJ DNA in complex with RuvA. In the full resolvosome a probable DNA-RuvA(4)-RuvB(12)-RuvC(2) complex forms which resolves the HJ.</text>
</comment>
<reference evidence="15" key="1">
    <citation type="submission" date="2020-08" db="EMBL/GenBank/DDBJ databases">
        <title>Genome public.</title>
        <authorList>
            <person name="Liu C."/>
            <person name="Sun Q."/>
        </authorList>
    </citation>
    <scope>NUCLEOTIDE SEQUENCE</scope>
    <source>
        <strain evidence="15">H8</strain>
    </source>
</reference>
<evidence type="ECO:0000313" key="16">
    <source>
        <dbReference type="Proteomes" id="UP000611762"/>
    </source>
</evidence>
<organism evidence="15 16">
    <name type="scientific">Congzhengia minquanensis</name>
    <dbReference type="NCBI Taxonomy" id="2763657"/>
    <lineage>
        <taxon>Bacteria</taxon>
        <taxon>Bacillati</taxon>
        <taxon>Bacillota</taxon>
        <taxon>Clostridia</taxon>
        <taxon>Eubacteriales</taxon>
        <taxon>Oscillospiraceae</taxon>
        <taxon>Congzhengia</taxon>
    </lineage>
</organism>
<evidence type="ECO:0000256" key="11">
    <source>
        <dbReference type="ARBA" id="ARBA00023204"/>
    </source>
</evidence>
<keyword evidence="5 13" id="KW-0255">Endonuclease</keyword>
<keyword evidence="6 13" id="KW-0227">DNA damage</keyword>
<evidence type="ECO:0000256" key="12">
    <source>
        <dbReference type="ARBA" id="ARBA00029354"/>
    </source>
</evidence>
<comment type="function">
    <text evidence="13">The RuvA-RuvB-RuvC complex processes Holliday junction (HJ) DNA during genetic recombination and DNA repair. Endonuclease that resolves HJ intermediates. Cleaves cruciform DNA by making single-stranded nicks across the HJ at symmetrical positions within the homologous arms, yielding a 5'-phosphate and a 3'-hydroxyl group; requires a central core of homology in the junction. The consensus cleavage sequence is 5'-(A/T)TT(C/G)-3'. Cleavage occurs on the 3'-side of the TT dinucleotide at the point of strand exchange. HJ branch migration catalyzed by RuvA-RuvB allows RuvC to scan DNA until it finds its consensus sequence, where it cleaves and resolves the cruciform DNA.</text>
</comment>
<sequence>MIILGIDPGIAIVGYGVIFYDGLGFQPVEYGAITTPAGDKLTDRLRDIYESIGVLIEKHKPDAFSIEELFFNTNVKTAITVAHGRGVCLLAPSILNVPIFEYTPLQVKQAICGYGRADKAQVQRMVTSMLKLNAIPKPDDVADALAIAMCHGYSAKYHNLIKEEGI</sequence>
<dbReference type="GO" id="GO:0000287">
    <property type="term" value="F:magnesium ion binding"/>
    <property type="evidence" value="ECO:0007669"/>
    <property type="project" value="UniProtKB-UniRule"/>
</dbReference>
<dbReference type="GO" id="GO:0005737">
    <property type="term" value="C:cytoplasm"/>
    <property type="evidence" value="ECO:0007669"/>
    <property type="project" value="UniProtKB-SubCell"/>
</dbReference>
<evidence type="ECO:0000256" key="6">
    <source>
        <dbReference type="ARBA" id="ARBA00022763"/>
    </source>
</evidence>
<dbReference type="HAMAP" id="MF_00034">
    <property type="entry name" value="RuvC"/>
    <property type="match status" value="1"/>
</dbReference>
<dbReference type="GO" id="GO:0003677">
    <property type="term" value="F:DNA binding"/>
    <property type="evidence" value="ECO:0007669"/>
    <property type="project" value="UniProtKB-KW"/>
</dbReference>
<dbReference type="GO" id="GO:0048476">
    <property type="term" value="C:Holliday junction resolvase complex"/>
    <property type="evidence" value="ECO:0007669"/>
    <property type="project" value="UniProtKB-UniRule"/>
</dbReference>
<dbReference type="AlphaFoldDB" id="A0A926DPK5"/>
<dbReference type="Gene3D" id="3.30.420.10">
    <property type="entry name" value="Ribonuclease H-like superfamily/Ribonuclease H"/>
    <property type="match status" value="1"/>
</dbReference>
<feature type="binding site" evidence="13">
    <location>
        <position position="140"/>
    </location>
    <ligand>
        <name>Mg(2+)</name>
        <dbReference type="ChEBI" id="CHEBI:18420"/>
        <label>1</label>
    </ligand>
</feature>
<keyword evidence="16" id="KW-1185">Reference proteome</keyword>
<comment type="cofactor">
    <cofactor evidence="13">
        <name>Mg(2+)</name>
        <dbReference type="ChEBI" id="CHEBI:18420"/>
    </cofactor>
    <text evidence="13">Binds 2 Mg(2+) ion per subunit.</text>
</comment>
<protein>
    <recommendedName>
        <fullName evidence="13 14">Crossover junction endodeoxyribonuclease RuvC</fullName>
        <ecNumber evidence="13 14">3.1.21.10</ecNumber>
    </recommendedName>
    <alternativeName>
        <fullName evidence="13">Holliday junction nuclease RuvC</fullName>
    </alternativeName>
    <alternativeName>
        <fullName evidence="13">Holliday junction resolvase RuvC</fullName>
    </alternativeName>
</protein>
<keyword evidence="7 13" id="KW-0378">Hydrolase</keyword>
<feature type="active site" evidence="13">
    <location>
        <position position="140"/>
    </location>
</feature>
<dbReference type="GO" id="GO:0006310">
    <property type="term" value="P:DNA recombination"/>
    <property type="evidence" value="ECO:0007669"/>
    <property type="project" value="UniProtKB-UniRule"/>
</dbReference>
<keyword evidence="8 13" id="KW-0460">Magnesium</keyword>
<dbReference type="FunFam" id="3.30.420.10:FF:000002">
    <property type="entry name" value="Crossover junction endodeoxyribonuclease RuvC"/>
    <property type="match status" value="1"/>
</dbReference>
<evidence type="ECO:0000256" key="1">
    <source>
        <dbReference type="ARBA" id="ARBA00009518"/>
    </source>
</evidence>
<evidence type="ECO:0000256" key="5">
    <source>
        <dbReference type="ARBA" id="ARBA00022759"/>
    </source>
</evidence>
<keyword evidence="4 13" id="KW-0479">Metal-binding</keyword>
<dbReference type="PANTHER" id="PTHR30194:SF3">
    <property type="entry name" value="CROSSOVER JUNCTION ENDODEOXYRIBONUCLEASE RUVC"/>
    <property type="match status" value="1"/>
</dbReference>
<dbReference type="InterPro" id="IPR002176">
    <property type="entry name" value="X-over_junc_endoDNase_RuvC"/>
</dbReference>
<feature type="binding site" evidence="13">
    <location>
        <position position="7"/>
    </location>
    <ligand>
        <name>Mg(2+)</name>
        <dbReference type="ChEBI" id="CHEBI:18420"/>
        <label>1</label>
    </ligand>
</feature>
<evidence type="ECO:0000256" key="13">
    <source>
        <dbReference type="HAMAP-Rule" id="MF_00034"/>
    </source>
</evidence>
<keyword evidence="3 13" id="KW-0540">Nuclease</keyword>
<evidence type="ECO:0000256" key="10">
    <source>
        <dbReference type="ARBA" id="ARBA00023172"/>
    </source>
</evidence>
<dbReference type="GO" id="GO:0008821">
    <property type="term" value="F:crossover junction DNA endonuclease activity"/>
    <property type="evidence" value="ECO:0007669"/>
    <property type="project" value="UniProtKB-UniRule"/>
</dbReference>
<feature type="active site" evidence="13">
    <location>
        <position position="67"/>
    </location>
</feature>
<gene>
    <name evidence="13 15" type="primary">ruvC</name>
    <name evidence="15" type="ORF">H8698_08225</name>
</gene>
<dbReference type="PANTHER" id="PTHR30194">
    <property type="entry name" value="CROSSOVER JUNCTION ENDODEOXYRIBONUCLEASE RUVC"/>
    <property type="match status" value="1"/>
</dbReference>
<evidence type="ECO:0000256" key="8">
    <source>
        <dbReference type="ARBA" id="ARBA00022842"/>
    </source>
</evidence>
<accession>A0A926DPK5</accession>
<feature type="binding site" evidence="13">
    <location>
        <position position="67"/>
    </location>
    <ligand>
        <name>Mg(2+)</name>
        <dbReference type="ChEBI" id="CHEBI:18420"/>
        <label>2</label>
    </ligand>
</feature>
<evidence type="ECO:0000256" key="2">
    <source>
        <dbReference type="ARBA" id="ARBA00022490"/>
    </source>
</evidence>
<comment type="subcellular location">
    <subcellularLocation>
        <location evidence="13">Cytoplasm</location>
    </subcellularLocation>
</comment>
<comment type="similarity">
    <text evidence="1 13">Belongs to the RuvC family.</text>
</comment>
<name>A0A926DPK5_9FIRM</name>
<dbReference type="PRINTS" id="PR00696">
    <property type="entry name" value="RSOLVASERUVC"/>
</dbReference>
<dbReference type="PROSITE" id="PS01321">
    <property type="entry name" value="RUVC"/>
    <property type="match status" value="1"/>
</dbReference>
<evidence type="ECO:0000256" key="14">
    <source>
        <dbReference type="NCBIfam" id="TIGR00228"/>
    </source>
</evidence>
<dbReference type="GO" id="GO:0006281">
    <property type="term" value="P:DNA repair"/>
    <property type="evidence" value="ECO:0007669"/>
    <property type="project" value="UniProtKB-UniRule"/>
</dbReference>
<evidence type="ECO:0000256" key="4">
    <source>
        <dbReference type="ARBA" id="ARBA00022723"/>
    </source>
</evidence>
<dbReference type="InterPro" id="IPR020563">
    <property type="entry name" value="X-over_junc_endoDNase_Mg_BS"/>
</dbReference>
<evidence type="ECO:0000256" key="3">
    <source>
        <dbReference type="ARBA" id="ARBA00022722"/>
    </source>
</evidence>
<dbReference type="SUPFAM" id="SSF53098">
    <property type="entry name" value="Ribonuclease H-like"/>
    <property type="match status" value="1"/>
</dbReference>
<dbReference type="Proteomes" id="UP000611762">
    <property type="component" value="Unassembled WGS sequence"/>
</dbReference>
<proteinExistence type="inferred from homology"/>
<comment type="catalytic activity">
    <reaction evidence="12 13">
        <text>Endonucleolytic cleavage at a junction such as a reciprocal single-stranded crossover between two homologous DNA duplexes (Holliday junction).</text>
        <dbReference type="EC" id="3.1.21.10"/>
    </reaction>
</comment>
<dbReference type="EMBL" id="JACRSU010000003">
    <property type="protein sequence ID" value="MBC8540960.1"/>
    <property type="molecule type" value="Genomic_DNA"/>
</dbReference>
<dbReference type="NCBIfam" id="TIGR00228">
    <property type="entry name" value="ruvC"/>
    <property type="match status" value="1"/>
</dbReference>
<evidence type="ECO:0000256" key="7">
    <source>
        <dbReference type="ARBA" id="ARBA00022801"/>
    </source>
</evidence>
<dbReference type="Pfam" id="PF02075">
    <property type="entry name" value="RuvC"/>
    <property type="match status" value="1"/>
</dbReference>
<dbReference type="NCBIfam" id="NF000711">
    <property type="entry name" value="PRK00039.2-1"/>
    <property type="match status" value="1"/>
</dbReference>
<comment type="caution">
    <text evidence="15">The sequence shown here is derived from an EMBL/GenBank/DDBJ whole genome shotgun (WGS) entry which is preliminary data.</text>
</comment>